<evidence type="ECO:0000313" key="3">
    <source>
        <dbReference type="EMBL" id="WML88189.1"/>
    </source>
</evidence>
<dbReference type="EMBL" id="CP133217">
    <property type="protein sequence ID" value="WML88189.1"/>
    <property type="molecule type" value="Genomic_DNA"/>
</dbReference>
<keyword evidence="1" id="KW-0812">Transmembrane</keyword>
<evidence type="ECO:0000313" key="2">
    <source>
        <dbReference type="EMBL" id="MDQ5766948.1"/>
    </source>
</evidence>
<sequence>MKGNNFWLGNGLLALALLSLIFMGTLSEMFGIGAVILWMGLAAAGMYFIMKD</sequence>
<dbReference type="AlphaFoldDB" id="A0AA51MPB0"/>
<reference evidence="3 4" key="1">
    <citation type="submission" date="2023-08" db="EMBL/GenBank/DDBJ databases">
        <title>New molecular markers tilS and rpoB for phylogenetic and monitoring studies of the genus Thiothrix biodiversity.</title>
        <authorList>
            <person name="Ravin N.V."/>
            <person name="Smolyakov D."/>
            <person name="Markov N.D."/>
            <person name="Beletsky A.V."/>
            <person name="Mardanov A.V."/>
            <person name="Rudenko T.S."/>
            <person name="Grabovich M.Y."/>
        </authorList>
    </citation>
    <scope>NUCLEOTIDE SEQUENCE</scope>
    <source>
        <strain evidence="3">DNT52</strain>
        <strain evidence="2 4">H33</strain>
    </source>
</reference>
<keyword evidence="4" id="KW-1185">Reference proteome</keyword>
<dbReference type="Proteomes" id="UP001223336">
    <property type="component" value="Unassembled WGS sequence"/>
</dbReference>
<dbReference type="Proteomes" id="UP001229862">
    <property type="component" value="Chromosome"/>
</dbReference>
<keyword evidence="1" id="KW-1133">Transmembrane helix</keyword>
<name>A0AA51MPB0_9GAMM</name>
<evidence type="ECO:0000313" key="4">
    <source>
        <dbReference type="Proteomes" id="UP001223336"/>
    </source>
</evidence>
<gene>
    <name evidence="2" type="ORF">RCC75_00290</name>
    <name evidence="3" type="ORF">RCG00_07390</name>
</gene>
<keyword evidence="1" id="KW-0472">Membrane</keyword>
<accession>A0AA51MPB0</accession>
<evidence type="ECO:0000256" key="1">
    <source>
        <dbReference type="SAM" id="Phobius"/>
    </source>
</evidence>
<protein>
    <submittedName>
        <fullName evidence="3">Uncharacterized protein</fullName>
    </submittedName>
</protein>
<dbReference type="EMBL" id="JAVFKN010000001">
    <property type="protein sequence ID" value="MDQ5766948.1"/>
    <property type="molecule type" value="Genomic_DNA"/>
</dbReference>
<dbReference type="RefSeq" id="WP_308133191.1">
    <property type="nucleotide sequence ID" value="NZ_CP133197.1"/>
</dbReference>
<feature type="transmembrane region" description="Helical" evidence="1">
    <location>
        <begin position="30"/>
        <end position="50"/>
    </location>
</feature>
<organism evidence="3">
    <name type="scientific">Thiothrix subterranea</name>
    <dbReference type="NCBI Taxonomy" id="2735563"/>
    <lineage>
        <taxon>Bacteria</taxon>
        <taxon>Pseudomonadati</taxon>
        <taxon>Pseudomonadota</taxon>
        <taxon>Gammaproteobacteria</taxon>
        <taxon>Thiotrichales</taxon>
        <taxon>Thiotrichaceae</taxon>
        <taxon>Thiothrix</taxon>
    </lineage>
</organism>
<proteinExistence type="predicted"/>
<feature type="transmembrane region" description="Helical" evidence="1">
    <location>
        <begin position="7"/>
        <end position="24"/>
    </location>
</feature>